<feature type="domain" description="M23ase beta-sheet core" evidence="2">
    <location>
        <begin position="119"/>
        <end position="217"/>
    </location>
</feature>
<protein>
    <submittedName>
        <fullName evidence="3">Stage II sporulation protein Q</fullName>
    </submittedName>
</protein>
<dbReference type="EMBL" id="BMHQ01000001">
    <property type="protein sequence ID" value="GGE05090.1"/>
    <property type="molecule type" value="Genomic_DNA"/>
</dbReference>
<keyword evidence="1" id="KW-0472">Membrane</keyword>
<sequence>MKPEEPKNVKNVEKMPRLKWKRLFAKKWFFPAVYMAAAALILTLVWWYQNAQDQGVTQPKTGLEELKQEILPADEKRESMILPTDAGAEAKQTMGYYEEAGSEKSKEASLVKYANTYWPHTGIDYARKDGKSFEVVAAMSGKVIRVEENPLNGQQVEIRHDNGLVTVYQSLADVRVKEGQKVAQGDVIAKAGSNQFEKEAGVHLHFEVRKGGEPVNPETYLKQAR</sequence>
<keyword evidence="1" id="KW-0812">Transmembrane</keyword>
<accession>A0A8J2YBL6</accession>
<reference evidence="3" key="2">
    <citation type="submission" date="2020-09" db="EMBL/GenBank/DDBJ databases">
        <authorList>
            <person name="Sun Q."/>
            <person name="Zhou Y."/>
        </authorList>
    </citation>
    <scope>NUCLEOTIDE SEQUENCE</scope>
    <source>
        <strain evidence="3">CGMCC 1.15179</strain>
    </source>
</reference>
<organism evidence="3 4">
    <name type="scientific">Marinithermofilum abyssi</name>
    <dbReference type="NCBI Taxonomy" id="1571185"/>
    <lineage>
        <taxon>Bacteria</taxon>
        <taxon>Bacillati</taxon>
        <taxon>Bacillota</taxon>
        <taxon>Bacilli</taxon>
        <taxon>Bacillales</taxon>
        <taxon>Thermoactinomycetaceae</taxon>
        <taxon>Marinithermofilum</taxon>
    </lineage>
</organism>
<keyword evidence="1" id="KW-1133">Transmembrane helix</keyword>
<dbReference type="AlphaFoldDB" id="A0A8J2YBL6"/>
<dbReference type="CDD" id="cd12797">
    <property type="entry name" value="M23_peptidase"/>
    <property type="match status" value="1"/>
</dbReference>
<keyword evidence="4" id="KW-1185">Reference proteome</keyword>
<dbReference type="SUPFAM" id="SSF51261">
    <property type="entry name" value="Duplicated hybrid motif"/>
    <property type="match status" value="1"/>
</dbReference>
<comment type="caution">
    <text evidence="3">The sequence shown here is derived from an EMBL/GenBank/DDBJ whole genome shotgun (WGS) entry which is preliminary data.</text>
</comment>
<dbReference type="GO" id="GO:0004222">
    <property type="term" value="F:metalloendopeptidase activity"/>
    <property type="evidence" value="ECO:0007669"/>
    <property type="project" value="TreeGrafter"/>
</dbReference>
<dbReference type="Pfam" id="PF01551">
    <property type="entry name" value="Peptidase_M23"/>
    <property type="match status" value="1"/>
</dbReference>
<evidence type="ECO:0000313" key="3">
    <source>
        <dbReference type="EMBL" id="GGE05090.1"/>
    </source>
</evidence>
<evidence type="ECO:0000256" key="1">
    <source>
        <dbReference type="SAM" id="Phobius"/>
    </source>
</evidence>
<reference evidence="3" key="1">
    <citation type="journal article" date="2014" name="Int. J. Syst. Evol. Microbiol.">
        <title>Complete genome sequence of Corynebacterium casei LMG S-19264T (=DSM 44701T), isolated from a smear-ripened cheese.</title>
        <authorList>
            <consortium name="US DOE Joint Genome Institute (JGI-PGF)"/>
            <person name="Walter F."/>
            <person name="Albersmeier A."/>
            <person name="Kalinowski J."/>
            <person name="Ruckert C."/>
        </authorList>
    </citation>
    <scope>NUCLEOTIDE SEQUENCE</scope>
    <source>
        <strain evidence="3">CGMCC 1.15179</strain>
    </source>
</reference>
<dbReference type="Gene3D" id="2.70.70.10">
    <property type="entry name" value="Glucose Permease (Domain IIA)"/>
    <property type="match status" value="1"/>
</dbReference>
<dbReference type="InterPro" id="IPR016047">
    <property type="entry name" value="M23ase_b-sheet_dom"/>
</dbReference>
<dbReference type="PANTHER" id="PTHR21666">
    <property type="entry name" value="PEPTIDASE-RELATED"/>
    <property type="match status" value="1"/>
</dbReference>
<evidence type="ECO:0000259" key="2">
    <source>
        <dbReference type="Pfam" id="PF01551"/>
    </source>
</evidence>
<dbReference type="PANTHER" id="PTHR21666:SF291">
    <property type="entry name" value="STAGE II SPORULATION PROTEIN Q"/>
    <property type="match status" value="1"/>
</dbReference>
<feature type="transmembrane region" description="Helical" evidence="1">
    <location>
        <begin position="28"/>
        <end position="48"/>
    </location>
</feature>
<dbReference type="InterPro" id="IPR011055">
    <property type="entry name" value="Dup_hybrid_motif"/>
</dbReference>
<evidence type="ECO:0000313" key="4">
    <source>
        <dbReference type="Proteomes" id="UP000625210"/>
    </source>
</evidence>
<proteinExistence type="predicted"/>
<dbReference type="Proteomes" id="UP000625210">
    <property type="component" value="Unassembled WGS sequence"/>
</dbReference>
<dbReference type="RefSeq" id="WP_188646124.1">
    <property type="nucleotide sequence ID" value="NZ_BMHQ01000001.1"/>
</dbReference>
<gene>
    <name evidence="3" type="primary">spoIIQ</name>
    <name evidence="3" type="ORF">GCM10011571_02680</name>
</gene>
<name>A0A8J2YBL6_9BACL</name>
<dbReference type="InterPro" id="IPR050570">
    <property type="entry name" value="Cell_wall_metabolism_enzyme"/>
</dbReference>